<dbReference type="Gene3D" id="4.10.60.10">
    <property type="entry name" value="Zinc finger, CCHC-type"/>
    <property type="match status" value="1"/>
</dbReference>
<dbReference type="GO" id="GO:0003676">
    <property type="term" value="F:nucleic acid binding"/>
    <property type="evidence" value="ECO:0007669"/>
    <property type="project" value="InterPro"/>
</dbReference>
<keyword evidence="5" id="KW-0378">Hydrolase</keyword>
<dbReference type="SUPFAM" id="SSF57756">
    <property type="entry name" value="Retrovirus zinc finger-like domains"/>
    <property type="match status" value="1"/>
</dbReference>
<evidence type="ECO:0000256" key="2">
    <source>
        <dbReference type="SAM" id="Coils"/>
    </source>
</evidence>
<keyword evidence="1" id="KW-0479">Metal-binding</keyword>
<dbReference type="EMBL" id="BKCJ010004832">
    <property type="protein sequence ID" value="GEU63356.1"/>
    <property type="molecule type" value="Genomic_DNA"/>
</dbReference>
<name>A0A6L2LNH9_TANCI</name>
<reference evidence="5" key="1">
    <citation type="journal article" date="2019" name="Sci. Rep.">
        <title>Draft genome of Tanacetum cinerariifolium, the natural source of mosquito coil.</title>
        <authorList>
            <person name="Yamashiro T."/>
            <person name="Shiraishi A."/>
            <person name="Satake H."/>
            <person name="Nakayama K."/>
        </authorList>
    </citation>
    <scope>NUCLEOTIDE SEQUENCE</scope>
</reference>
<feature type="region of interest" description="Disordered" evidence="3">
    <location>
        <begin position="180"/>
        <end position="208"/>
    </location>
</feature>
<dbReference type="Pfam" id="PF00098">
    <property type="entry name" value="zf-CCHC"/>
    <property type="match status" value="1"/>
</dbReference>
<comment type="caution">
    <text evidence="5">The sequence shown here is derived from an EMBL/GenBank/DDBJ whole genome shotgun (WGS) entry which is preliminary data.</text>
</comment>
<feature type="region of interest" description="Disordered" evidence="3">
    <location>
        <begin position="313"/>
        <end position="346"/>
    </location>
</feature>
<dbReference type="InterPro" id="IPR036875">
    <property type="entry name" value="Znf_CCHC_sf"/>
</dbReference>
<accession>A0A6L2LNH9</accession>
<keyword evidence="1" id="KW-0862">Zinc</keyword>
<dbReference type="InterPro" id="IPR001878">
    <property type="entry name" value="Znf_CCHC"/>
</dbReference>
<evidence type="ECO:0000313" key="5">
    <source>
        <dbReference type="EMBL" id="GEU63356.1"/>
    </source>
</evidence>
<dbReference type="PROSITE" id="PS50158">
    <property type="entry name" value="ZF_CCHC"/>
    <property type="match status" value="1"/>
</dbReference>
<dbReference type="AlphaFoldDB" id="A0A6L2LNH9"/>
<feature type="coiled-coil region" evidence="2">
    <location>
        <begin position="10"/>
        <end position="51"/>
    </location>
</feature>
<dbReference type="GO" id="GO:0016787">
    <property type="term" value="F:hydrolase activity"/>
    <property type="evidence" value="ECO:0007669"/>
    <property type="project" value="UniProtKB-KW"/>
</dbReference>
<feature type="domain" description="CCHC-type" evidence="4">
    <location>
        <begin position="163"/>
        <end position="178"/>
    </location>
</feature>
<evidence type="ECO:0000256" key="3">
    <source>
        <dbReference type="SAM" id="MobiDB-lite"/>
    </source>
</evidence>
<feature type="coiled-coil region" evidence="2">
    <location>
        <begin position="233"/>
        <end position="274"/>
    </location>
</feature>
<feature type="region of interest" description="Disordered" evidence="3">
    <location>
        <begin position="434"/>
        <end position="470"/>
    </location>
</feature>
<protein>
    <submittedName>
        <fullName evidence="5">Ubiquitin hydrolase</fullName>
    </submittedName>
</protein>
<feature type="compositionally biased region" description="Basic residues" evidence="3">
    <location>
        <begin position="188"/>
        <end position="208"/>
    </location>
</feature>
<dbReference type="GO" id="GO:0008270">
    <property type="term" value="F:zinc ion binding"/>
    <property type="evidence" value="ECO:0007669"/>
    <property type="project" value="UniProtKB-KW"/>
</dbReference>
<evidence type="ECO:0000256" key="1">
    <source>
        <dbReference type="PROSITE-ProRule" id="PRU00047"/>
    </source>
</evidence>
<dbReference type="SMART" id="SM00343">
    <property type="entry name" value="ZnF_C2HC"/>
    <property type="match status" value="1"/>
</dbReference>
<proteinExistence type="predicted"/>
<feature type="compositionally biased region" description="Polar residues" evidence="3">
    <location>
        <begin position="314"/>
        <end position="346"/>
    </location>
</feature>
<sequence>MYRVSNLKCIKTLDKELETLKEEKDVVDGKLARLLKSSKDLENLIESQRSNKIKDEVGYNVVPPPAADLYLSPKKDLLWTGLLEFVDDTVTDYSRSSPIVEIDRPAERPTTNKAETVKKPTVKYAEMYRRPSKKPTVRGNQRNWNNLKTQQLGPDFAMKKKACYNCGDFSHLANDCRKRVQRETTRSAGHRPHGAPMRPSHRPAGHKPHGPILLPSEITQTLEMYRASNLKCIKTLDKELETIKEEKDVVDGKLARLLKSSKDLENLIESQRSNKIKDEVGYNVVPPPAADLYHSPKKDLSWTGLPEFVDDTVTDYSRSSPTVESTSEDGQNQISSASENGEPTDSILSKPAVKFVKAVDRPAERPTTNKVETVKKPTVKYAEMYRRPAKKPTVRGNQRNWNNLKTQQLGPDFSMKKKACYNCGDFSSLANDYRKRVQRETTRDIIGRCSEDKKKQRNKKLEDSEAEHQV</sequence>
<organism evidence="5">
    <name type="scientific">Tanacetum cinerariifolium</name>
    <name type="common">Dalmatian daisy</name>
    <name type="synonym">Chrysanthemum cinerariifolium</name>
    <dbReference type="NCBI Taxonomy" id="118510"/>
    <lineage>
        <taxon>Eukaryota</taxon>
        <taxon>Viridiplantae</taxon>
        <taxon>Streptophyta</taxon>
        <taxon>Embryophyta</taxon>
        <taxon>Tracheophyta</taxon>
        <taxon>Spermatophyta</taxon>
        <taxon>Magnoliopsida</taxon>
        <taxon>eudicotyledons</taxon>
        <taxon>Gunneridae</taxon>
        <taxon>Pentapetalae</taxon>
        <taxon>asterids</taxon>
        <taxon>campanulids</taxon>
        <taxon>Asterales</taxon>
        <taxon>Asteraceae</taxon>
        <taxon>Asteroideae</taxon>
        <taxon>Anthemideae</taxon>
        <taxon>Anthemidinae</taxon>
        <taxon>Tanacetum</taxon>
    </lineage>
</organism>
<evidence type="ECO:0000259" key="4">
    <source>
        <dbReference type="PROSITE" id="PS50158"/>
    </source>
</evidence>
<keyword evidence="1" id="KW-0863">Zinc-finger</keyword>
<gene>
    <name evidence="5" type="ORF">Tci_035334</name>
</gene>
<keyword evidence="2" id="KW-0175">Coiled coil</keyword>